<feature type="transmembrane region" description="Helical" evidence="6">
    <location>
        <begin position="82"/>
        <end position="103"/>
    </location>
</feature>
<dbReference type="GO" id="GO:0005886">
    <property type="term" value="C:plasma membrane"/>
    <property type="evidence" value="ECO:0007669"/>
    <property type="project" value="TreeGrafter"/>
</dbReference>
<dbReference type="PANTHER" id="PTHR30474:SF3">
    <property type="entry name" value="PEPTIDOGLYCAN GLYCOSYLTRANSFERASE RODA"/>
    <property type="match status" value="1"/>
</dbReference>
<name>A0A9D9HYV5_9FIRM</name>
<dbReference type="EMBL" id="JADIML010000059">
    <property type="protein sequence ID" value="MBO8462675.1"/>
    <property type="molecule type" value="Genomic_DNA"/>
</dbReference>
<reference evidence="7" key="1">
    <citation type="submission" date="2020-10" db="EMBL/GenBank/DDBJ databases">
        <authorList>
            <person name="Gilroy R."/>
        </authorList>
    </citation>
    <scope>NUCLEOTIDE SEQUENCE</scope>
    <source>
        <strain evidence="7">E3-2379</strain>
    </source>
</reference>
<evidence type="ECO:0000256" key="4">
    <source>
        <dbReference type="ARBA" id="ARBA00022989"/>
    </source>
</evidence>
<feature type="transmembrane region" description="Helical" evidence="6">
    <location>
        <begin position="392"/>
        <end position="414"/>
    </location>
</feature>
<reference evidence="7" key="2">
    <citation type="journal article" date="2021" name="PeerJ">
        <title>Extensive microbial diversity within the chicken gut microbiome revealed by metagenomics and culture.</title>
        <authorList>
            <person name="Gilroy R."/>
            <person name="Ravi A."/>
            <person name="Getino M."/>
            <person name="Pursley I."/>
            <person name="Horton D.L."/>
            <person name="Alikhan N.F."/>
            <person name="Baker D."/>
            <person name="Gharbi K."/>
            <person name="Hall N."/>
            <person name="Watson M."/>
            <person name="Adriaenssens E.M."/>
            <person name="Foster-Nyarko E."/>
            <person name="Jarju S."/>
            <person name="Secka A."/>
            <person name="Antonio M."/>
            <person name="Oren A."/>
            <person name="Chaudhuri R.R."/>
            <person name="La Ragione R."/>
            <person name="Hildebrand F."/>
            <person name="Pallen M.J."/>
        </authorList>
    </citation>
    <scope>NUCLEOTIDE SEQUENCE</scope>
    <source>
        <strain evidence="7">E3-2379</strain>
    </source>
</reference>
<dbReference type="GO" id="GO:0008360">
    <property type="term" value="P:regulation of cell shape"/>
    <property type="evidence" value="ECO:0007669"/>
    <property type="project" value="UniProtKB-KW"/>
</dbReference>
<proteinExistence type="predicted"/>
<organism evidence="7 8">
    <name type="scientific">Candidatus Scybalomonas excrementavium</name>
    <dbReference type="NCBI Taxonomy" id="2840943"/>
    <lineage>
        <taxon>Bacteria</taxon>
        <taxon>Bacillati</taxon>
        <taxon>Bacillota</taxon>
        <taxon>Clostridia</taxon>
        <taxon>Lachnospirales</taxon>
        <taxon>Lachnospiraceae</taxon>
        <taxon>Lachnospiraceae incertae sedis</taxon>
        <taxon>Candidatus Scybalomonas</taxon>
    </lineage>
</organism>
<evidence type="ECO:0000313" key="7">
    <source>
        <dbReference type="EMBL" id="MBO8462675.1"/>
    </source>
</evidence>
<dbReference type="Pfam" id="PF01098">
    <property type="entry name" value="FTSW_RODA_SPOVE"/>
    <property type="match status" value="1"/>
</dbReference>
<comment type="subcellular location">
    <subcellularLocation>
        <location evidence="1">Membrane</location>
        <topology evidence="1">Multi-pass membrane protein</topology>
    </subcellularLocation>
</comment>
<dbReference type="InterPro" id="IPR001182">
    <property type="entry name" value="FtsW/RodA"/>
</dbReference>
<feature type="transmembrane region" description="Helical" evidence="6">
    <location>
        <begin position="241"/>
        <end position="261"/>
    </location>
</feature>
<feature type="transmembrane region" description="Helical" evidence="6">
    <location>
        <begin position="359"/>
        <end position="380"/>
    </location>
</feature>
<evidence type="ECO:0000313" key="8">
    <source>
        <dbReference type="Proteomes" id="UP000823618"/>
    </source>
</evidence>
<feature type="transmembrane region" description="Helical" evidence="6">
    <location>
        <begin position="326"/>
        <end position="347"/>
    </location>
</feature>
<evidence type="ECO:0000256" key="1">
    <source>
        <dbReference type="ARBA" id="ARBA00004141"/>
    </source>
</evidence>
<feature type="transmembrane region" description="Helical" evidence="6">
    <location>
        <begin position="206"/>
        <end position="234"/>
    </location>
</feature>
<dbReference type="AlphaFoldDB" id="A0A9D9HYV5"/>
<keyword evidence="4 6" id="KW-1133">Transmembrane helix</keyword>
<dbReference type="GO" id="GO:0015648">
    <property type="term" value="F:lipid-linked peptidoglycan transporter activity"/>
    <property type="evidence" value="ECO:0007669"/>
    <property type="project" value="TreeGrafter"/>
</dbReference>
<comment type="caution">
    <text evidence="7">The sequence shown here is derived from an EMBL/GenBank/DDBJ whole genome shotgun (WGS) entry which is preliminary data.</text>
</comment>
<keyword evidence="3" id="KW-0133">Cell shape</keyword>
<evidence type="ECO:0000256" key="5">
    <source>
        <dbReference type="ARBA" id="ARBA00023136"/>
    </source>
</evidence>
<dbReference type="GO" id="GO:0051301">
    <property type="term" value="P:cell division"/>
    <property type="evidence" value="ECO:0007669"/>
    <property type="project" value="InterPro"/>
</dbReference>
<keyword evidence="5 6" id="KW-0472">Membrane</keyword>
<feature type="transmembrane region" description="Helical" evidence="6">
    <location>
        <begin position="110"/>
        <end position="127"/>
    </location>
</feature>
<feature type="transmembrane region" description="Helical" evidence="6">
    <location>
        <begin position="57"/>
        <end position="76"/>
    </location>
</feature>
<protein>
    <submittedName>
        <fullName evidence="7">FtsW/RodA/SpoVE family cell cycle protein</fullName>
    </submittedName>
</protein>
<gene>
    <name evidence="7" type="ORF">IAC13_01945</name>
</gene>
<evidence type="ECO:0000256" key="2">
    <source>
        <dbReference type="ARBA" id="ARBA00022692"/>
    </source>
</evidence>
<dbReference type="GO" id="GO:0032153">
    <property type="term" value="C:cell division site"/>
    <property type="evidence" value="ECO:0007669"/>
    <property type="project" value="TreeGrafter"/>
</dbReference>
<sequence length="434" mass="48513">MGAIYTLSCFTIFRPSNADRQNILLNRQLKKLFIFHFFCYLVLYLRTEDNKTNILWFYLAQVIFIVVVQLLYRFIYPSSSRLITNNMCFLLALGFTILTRLNYDLAVKQYIIVCACVLISAIVPYLIGTKKGFGKYYWFYGAVGFLLLVSVFIIGARKNGAVNWIKIGPIMLQPSEFVKILFIFFIASMLARSNEFRNIVMTTAFAAAHVIVLVLEKDLGGALLFFIVYLVMLLVATGKKLYFFLGLLLGAIAAVIAYYLFTHVQTRVAAWLDPWSIIDGGGNQIAQSLFAIGTGGWFGLGLSEGMPYKIPVVVSDFIFSAIAEELGTLFALFLLLICVSCFVSFVDIAMQNRVMVYKLLALGFGVCYIFQVFLSVGGVTKFIPSTGVTLPLVSYGGSSVASSILVFSIIQGLYMKAHKVENSNHKSRIEKKRS</sequence>
<feature type="transmembrane region" description="Helical" evidence="6">
    <location>
        <begin position="139"/>
        <end position="156"/>
    </location>
</feature>
<evidence type="ECO:0000256" key="6">
    <source>
        <dbReference type="SAM" id="Phobius"/>
    </source>
</evidence>
<accession>A0A9D9HYV5</accession>
<dbReference type="PANTHER" id="PTHR30474">
    <property type="entry name" value="CELL CYCLE PROTEIN"/>
    <property type="match status" value="1"/>
</dbReference>
<evidence type="ECO:0000256" key="3">
    <source>
        <dbReference type="ARBA" id="ARBA00022960"/>
    </source>
</evidence>
<keyword evidence="2 6" id="KW-0812">Transmembrane</keyword>
<dbReference type="Proteomes" id="UP000823618">
    <property type="component" value="Unassembled WGS sequence"/>
</dbReference>